<gene>
    <name evidence="2" type="ORF">AWC38_SpisGene24016</name>
</gene>
<dbReference type="PANTHER" id="PTHR21301">
    <property type="entry name" value="REVERSE TRANSCRIPTASE"/>
    <property type="match status" value="1"/>
</dbReference>
<evidence type="ECO:0008006" key="4">
    <source>
        <dbReference type="Google" id="ProtNLM"/>
    </source>
</evidence>
<dbReference type="OrthoDB" id="5986976at2759"/>
<keyword evidence="1" id="KW-0812">Transmembrane</keyword>
<dbReference type="PANTHER" id="PTHR21301:SF10">
    <property type="entry name" value="REVERSE TRANSCRIPTASE DOMAIN-CONTAINING PROTEIN"/>
    <property type="match status" value="1"/>
</dbReference>
<dbReference type="AlphaFoldDB" id="A0A2B4R6G4"/>
<organism evidence="2 3">
    <name type="scientific">Stylophora pistillata</name>
    <name type="common">Smooth cauliflower coral</name>
    <dbReference type="NCBI Taxonomy" id="50429"/>
    <lineage>
        <taxon>Eukaryota</taxon>
        <taxon>Metazoa</taxon>
        <taxon>Cnidaria</taxon>
        <taxon>Anthozoa</taxon>
        <taxon>Hexacorallia</taxon>
        <taxon>Scleractinia</taxon>
        <taxon>Astrocoeniina</taxon>
        <taxon>Pocilloporidae</taxon>
        <taxon>Stylophora</taxon>
    </lineage>
</organism>
<comment type="caution">
    <text evidence="2">The sequence shown here is derived from an EMBL/GenBank/DDBJ whole genome shotgun (WGS) entry which is preliminary data.</text>
</comment>
<evidence type="ECO:0000313" key="3">
    <source>
        <dbReference type="Proteomes" id="UP000225706"/>
    </source>
</evidence>
<protein>
    <recommendedName>
        <fullName evidence="4">Reverse transcriptase domain-containing protein</fullName>
    </recommendedName>
</protein>
<accession>A0A2B4R6G4</accession>
<dbReference type="Proteomes" id="UP000225706">
    <property type="component" value="Unassembled WGS sequence"/>
</dbReference>
<dbReference type="EMBL" id="LSMT01001605">
    <property type="protein sequence ID" value="PFX12080.1"/>
    <property type="molecule type" value="Genomic_DNA"/>
</dbReference>
<evidence type="ECO:0000256" key="1">
    <source>
        <dbReference type="SAM" id="Phobius"/>
    </source>
</evidence>
<sequence>MADCWRQFPSRGHDVFCRQLHFLSLFAVEVSVVAVALVFQYVGGEDPFVVVVDDSFCIVHTAVTNIDCVSVENSAELMVFGEVFVNQREEFMSDVSAGILGERRVVPEDVVALSALASLCVRCPLRLKMRQISFFMFSVSLGDKTTNFYKLEPSAYNDLLEQNITKSYKKAQPDTVQAIHAESKNITTKLGIDDRVDKTASKEAFITLKDHKPNFANKPTCRLINPTKSEIGQISKRILDRINSKIMRTAKFNQWRNTASAIGWFKSLKNKQHLSFICFDIEEFYPSISQDLLNKALDFASTYDNITMDERNIITHAKKSTLIHKRQPWQKKGETTFDVTMGSYDGAETCELVGSFLLSQLQDLNINVGLYRDDGLATTNTTPRDTENIKKEICRIFNRNGLRITIEANKKIISFLDVTLNLNNSTYQPYTKPNTTLQYVHRESNHPPITTKNIPASINKRLSSLSSDKASFDKTAPPYQKALDEGGYQYTLHYEPTTTAKRKNRQRSNILWYNPPFSKNVSTNIGHKFLSLIDKHFTKDHSLRKIFNRNTIKISYSCMNNTKQVIDNHNKRILHSSHSPYTKDNKDGTETNKTCNCRQKNNCPLNGNCLQSSVVYQATVTRNDNNTSETYIGLTETDFKTRHRNHTASFRHAKHKNSTELSKHIWTLKNDNIDYSISWRILSSNSPYNSSNKRCNLCLKEKFLIIYRPDLSSLNKRNELVSSCRHRNKALLRNN</sequence>
<keyword evidence="3" id="KW-1185">Reference proteome</keyword>
<keyword evidence="1" id="KW-1133">Transmembrane helix</keyword>
<reference evidence="3" key="1">
    <citation type="journal article" date="2017" name="bioRxiv">
        <title>Comparative analysis of the genomes of Stylophora pistillata and Acropora digitifera provides evidence for extensive differences between species of corals.</title>
        <authorList>
            <person name="Voolstra C.R."/>
            <person name="Li Y."/>
            <person name="Liew Y.J."/>
            <person name="Baumgarten S."/>
            <person name="Zoccola D."/>
            <person name="Flot J.-F."/>
            <person name="Tambutte S."/>
            <person name="Allemand D."/>
            <person name="Aranda M."/>
        </authorList>
    </citation>
    <scope>NUCLEOTIDE SEQUENCE [LARGE SCALE GENOMIC DNA]</scope>
</reference>
<evidence type="ECO:0000313" key="2">
    <source>
        <dbReference type="EMBL" id="PFX12080.1"/>
    </source>
</evidence>
<proteinExistence type="predicted"/>
<keyword evidence="1" id="KW-0472">Membrane</keyword>
<name>A0A2B4R6G4_STYPI</name>
<feature type="transmembrane region" description="Helical" evidence="1">
    <location>
        <begin position="20"/>
        <end position="42"/>
    </location>
</feature>